<feature type="repeat" description="FG-GAP" evidence="1">
    <location>
        <begin position="85"/>
        <end position="146"/>
    </location>
</feature>
<name>A0ABV0RGF5_9TELE</name>
<dbReference type="EMBL" id="JAHRIN010044005">
    <property type="protein sequence ID" value="MEQ2207185.1"/>
    <property type="molecule type" value="Genomic_DNA"/>
</dbReference>
<comment type="caution">
    <text evidence="2">The sequence shown here is derived from an EMBL/GenBank/DDBJ whole genome shotgun (WGS) entry which is preliminary data.</text>
</comment>
<protein>
    <submittedName>
        <fullName evidence="2">Uncharacterized protein</fullName>
    </submittedName>
</protein>
<sequence length="281" mass="31343">MVYVTFIMVGNCYLLTFKPKTKTFNVFLFLTVQVWLLEPPKPTRARTMLQREVLCSTVHGALANRTVTPLNSIQKSQGDRSTQLNNKLYQIDFKSHQWFGATVRSHGDTILACAPLYYWRTKKDETHSDATGTCYLSVQNFTKFVEYAPCRTEVSGPEGQGYCQGGFSADFTMDGRVVLGGPGSYFWQGQVISAATEDIIKSYYPGYFMQGVKGEVQTKHVWAVHDDSYQGYSVAVGEFSGDQVEDFVTGVPKRLLLHGLVSILNGSDLTTLMDLTGEQVS</sequence>
<reference evidence="2 3" key="1">
    <citation type="submission" date="2021-06" db="EMBL/GenBank/DDBJ databases">
        <authorList>
            <person name="Palmer J.M."/>
        </authorList>
    </citation>
    <scope>NUCLEOTIDE SEQUENCE [LARGE SCALE GENOMIC DNA]</scope>
    <source>
        <strain evidence="2 3">XC_2019</strain>
        <tissue evidence="2">Muscle</tissue>
    </source>
</reference>
<dbReference type="InterPro" id="IPR028994">
    <property type="entry name" value="Integrin_alpha_N"/>
</dbReference>
<accession>A0ABV0RGF5</accession>
<keyword evidence="3" id="KW-1185">Reference proteome</keyword>
<organism evidence="2 3">
    <name type="scientific">Xenoophorus captivus</name>
    <dbReference type="NCBI Taxonomy" id="1517983"/>
    <lineage>
        <taxon>Eukaryota</taxon>
        <taxon>Metazoa</taxon>
        <taxon>Chordata</taxon>
        <taxon>Craniata</taxon>
        <taxon>Vertebrata</taxon>
        <taxon>Euteleostomi</taxon>
        <taxon>Actinopterygii</taxon>
        <taxon>Neopterygii</taxon>
        <taxon>Teleostei</taxon>
        <taxon>Neoteleostei</taxon>
        <taxon>Acanthomorphata</taxon>
        <taxon>Ovalentaria</taxon>
        <taxon>Atherinomorphae</taxon>
        <taxon>Cyprinodontiformes</taxon>
        <taxon>Goodeidae</taxon>
        <taxon>Xenoophorus</taxon>
    </lineage>
</organism>
<dbReference type="Gene3D" id="2.130.10.130">
    <property type="entry name" value="Integrin alpha, N-terminal"/>
    <property type="match status" value="1"/>
</dbReference>
<dbReference type="SMART" id="SM00191">
    <property type="entry name" value="Int_alpha"/>
    <property type="match status" value="1"/>
</dbReference>
<evidence type="ECO:0000256" key="1">
    <source>
        <dbReference type="PROSITE-ProRule" id="PRU00803"/>
    </source>
</evidence>
<dbReference type="SUPFAM" id="SSF69318">
    <property type="entry name" value="Integrin alpha N-terminal domain"/>
    <property type="match status" value="1"/>
</dbReference>
<feature type="repeat" description="FG-GAP" evidence="1">
    <location>
        <begin position="151"/>
        <end position="203"/>
    </location>
</feature>
<gene>
    <name evidence="2" type="ORF">XENOCAPTIV_008472</name>
</gene>
<evidence type="ECO:0000313" key="2">
    <source>
        <dbReference type="EMBL" id="MEQ2207185.1"/>
    </source>
</evidence>
<dbReference type="Proteomes" id="UP001434883">
    <property type="component" value="Unassembled WGS sequence"/>
</dbReference>
<evidence type="ECO:0000313" key="3">
    <source>
        <dbReference type="Proteomes" id="UP001434883"/>
    </source>
</evidence>
<dbReference type="InterPro" id="IPR013519">
    <property type="entry name" value="Int_alpha_beta-p"/>
</dbReference>
<dbReference type="PANTHER" id="PTHR23220:SF3">
    <property type="entry name" value="INTEGRIN ALPHA-5"/>
    <property type="match status" value="1"/>
</dbReference>
<dbReference type="PANTHER" id="PTHR23220">
    <property type="entry name" value="INTEGRIN ALPHA"/>
    <property type="match status" value="1"/>
</dbReference>
<proteinExistence type="predicted"/>
<dbReference type="PROSITE" id="PS51470">
    <property type="entry name" value="FG_GAP"/>
    <property type="match status" value="2"/>
</dbReference>